<dbReference type="SUPFAM" id="SSF49303">
    <property type="entry name" value="beta-Galactosidase/glucuronidase domain"/>
    <property type="match status" value="1"/>
</dbReference>
<dbReference type="Gene3D" id="2.60.40.10">
    <property type="entry name" value="Immunoglobulins"/>
    <property type="match status" value="3"/>
</dbReference>
<sequence length="799" mass="91589">MNKIILILIFIFIMLQGKGQAPRQVINFNKDWKFILHDSAIYKLPSYNDNNWRKLALPHDWSIEGSFDVIHPAGNAGGALPGGIAWYRKSFSLPIEKENTKVYVEFDGIYMNSEVWINGHYLGKWPYGYTAFYYELTPYLLPGNNVIAVRVDNSEQPNSRWYSGSGIYRDVHLVITNKVAFAKWGIFLHNSERKNNEVQLFAEAAVQNAKLSNNIFAKWEVYDSTNKLVATIFPEARGKNDSTFLFRGKLQNPQLWSPQHPYLYKAVFKLYQGKKLLDQWESRFGIRYFHFDANKGFYLNGNPTKILGVCMHHDLGALGAAFNESAARRQLRILKEMGVNAIRISHNPPAAKYLDLCDEMGFLVMDEAFDMWAKKKNKYDYFRFFNEWHQRDLEHMVKRDRNHPSVFMWSIGNEIREQFDSTGITLTKKLVDIVKALDTTRPVTCALSENRPDKNMIYQSKALDVLGFNYHIESYEDFPKNYPGEKFIASEVVSGLASRGHYDMPSDSLRFWPPSSEFKYIENGNPDYTVSAYDNVTAYWGSSHEQTWRIIKKHDYLSGLFVWSGFDFLGEPVPYPYPARSSYYGIVDLAGLPKDVYYMYQSEWTSQPVLHVYPHWNWELGQLVDVKAYYNQAETVELFLNGKSLGRKSKSDSVFHVMWRVPFEPGELKAVSYDHEGKKVLEKTIRTAGTPYKLEATIENSIIDSKNNELSFITIRVLDKEGNLVPDAAHLISVKVEGAAKVEAMDNGNPSDLNSMRDAVHHAYKGMALAIIKGLRPGVANIKITSAGLIPAFATIRIK</sequence>
<dbReference type="InterPro" id="IPR017853">
    <property type="entry name" value="GH"/>
</dbReference>
<dbReference type="Pfam" id="PF16355">
    <property type="entry name" value="DUF4982"/>
    <property type="match status" value="1"/>
</dbReference>
<dbReference type="PRINTS" id="PR00132">
    <property type="entry name" value="GLHYDRLASE2"/>
</dbReference>
<dbReference type="InterPro" id="IPR051913">
    <property type="entry name" value="GH2_Domain-Containing"/>
</dbReference>
<feature type="domain" description="Glycoside hydrolase family 2 immunoglobulin-like beta-sandwich" evidence="4">
    <location>
        <begin position="206"/>
        <end position="287"/>
    </location>
</feature>
<evidence type="ECO:0000259" key="6">
    <source>
        <dbReference type="Pfam" id="PF02837"/>
    </source>
</evidence>
<dbReference type="PROSITE" id="PS00608">
    <property type="entry name" value="GLYCOSYL_HYDROL_F2_2"/>
    <property type="match status" value="1"/>
</dbReference>
<dbReference type="PANTHER" id="PTHR42732:SF1">
    <property type="entry name" value="BETA-MANNOSIDASE"/>
    <property type="match status" value="1"/>
</dbReference>
<dbReference type="InterPro" id="IPR032311">
    <property type="entry name" value="DUF4982"/>
</dbReference>
<dbReference type="InterPro" id="IPR006103">
    <property type="entry name" value="Glyco_hydro_2_cat"/>
</dbReference>
<dbReference type="InterPro" id="IPR006101">
    <property type="entry name" value="Glyco_hydro_2"/>
</dbReference>
<dbReference type="InterPro" id="IPR036156">
    <property type="entry name" value="Beta-gal/glucu_dom_sf"/>
</dbReference>
<dbReference type="RefSeq" id="WP_330975348.1">
    <property type="nucleotide sequence ID" value="NZ_JAZGLY010000007.1"/>
</dbReference>
<dbReference type="Gene3D" id="2.60.120.260">
    <property type="entry name" value="Galactose-binding domain-like"/>
    <property type="match status" value="1"/>
</dbReference>
<dbReference type="Gene3D" id="3.20.20.80">
    <property type="entry name" value="Glycosidases"/>
    <property type="match status" value="1"/>
</dbReference>
<evidence type="ECO:0000256" key="2">
    <source>
        <dbReference type="ARBA" id="ARBA00022801"/>
    </source>
</evidence>
<organism evidence="9 10">
    <name type="scientific">Niabella digestorum</name>
    <dbReference type="NCBI Taxonomy" id="3117701"/>
    <lineage>
        <taxon>Bacteria</taxon>
        <taxon>Pseudomonadati</taxon>
        <taxon>Bacteroidota</taxon>
        <taxon>Chitinophagia</taxon>
        <taxon>Chitinophagales</taxon>
        <taxon>Chitinophagaceae</taxon>
        <taxon>Niabella</taxon>
    </lineage>
</organism>
<dbReference type="Proteomes" id="UP001357452">
    <property type="component" value="Unassembled WGS sequence"/>
</dbReference>
<protein>
    <submittedName>
        <fullName evidence="9">Glycoside hydrolase family 2 TIM barrel-domain containing protein</fullName>
    </submittedName>
</protein>
<dbReference type="InterPro" id="IPR008979">
    <property type="entry name" value="Galactose-bd-like_sf"/>
</dbReference>
<feature type="domain" description="Glycosyl hydrolases family 2 sugar binding" evidence="6">
    <location>
        <begin position="83"/>
        <end position="174"/>
    </location>
</feature>
<evidence type="ECO:0000256" key="3">
    <source>
        <dbReference type="ARBA" id="ARBA00023295"/>
    </source>
</evidence>
<gene>
    <name evidence="9" type="ORF">V2H41_11730</name>
</gene>
<evidence type="ECO:0000259" key="7">
    <source>
        <dbReference type="Pfam" id="PF16355"/>
    </source>
</evidence>
<feature type="domain" description="Glycoside hydrolase family 2" evidence="8">
    <location>
        <begin position="694"/>
        <end position="792"/>
    </location>
</feature>
<accession>A0ABU7RIW0</accession>
<comment type="similarity">
    <text evidence="1">Belongs to the glycosyl hydrolase 2 family.</text>
</comment>
<dbReference type="SUPFAM" id="SSF51445">
    <property type="entry name" value="(Trans)glycosidases"/>
    <property type="match status" value="1"/>
</dbReference>
<reference evidence="9 10" key="1">
    <citation type="submission" date="2024-01" db="EMBL/GenBank/DDBJ databases">
        <title>Niabella digestum sp. nov., isolated from waste digestion system.</title>
        <authorList>
            <person name="Zhang L."/>
        </authorList>
    </citation>
    <scope>NUCLEOTIDE SEQUENCE [LARGE SCALE GENOMIC DNA]</scope>
    <source>
        <strain evidence="9 10">A18</strain>
    </source>
</reference>
<dbReference type="GO" id="GO:0016787">
    <property type="term" value="F:hydrolase activity"/>
    <property type="evidence" value="ECO:0007669"/>
    <property type="project" value="UniProtKB-KW"/>
</dbReference>
<dbReference type="SUPFAM" id="SSF49785">
    <property type="entry name" value="Galactose-binding domain-like"/>
    <property type="match status" value="1"/>
</dbReference>
<name>A0ABU7RIW0_9BACT</name>
<feature type="domain" description="Glycoside hydrolase family 2 catalytic" evidence="5">
    <location>
        <begin position="294"/>
        <end position="480"/>
    </location>
</feature>
<dbReference type="InterPro" id="IPR013783">
    <property type="entry name" value="Ig-like_fold"/>
</dbReference>
<evidence type="ECO:0000256" key="1">
    <source>
        <dbReference type="ARBA" id="ARBA00007401"/>
    </source>
</evidence>
<dbReference type="InterPro" id="IPR040605">
    <property type="entry name" value="Glyco_hydro2_dom5"/>
</dbReference>
<evidence type="ECO:0000259" key="5">
    <source>
        <dbReference type="Pfam" id="PF02836"/>
    </source>
</evidence>
<evidence type="ECO:0000259" key="4">
    <source>
        <dbReference type="Pfam" id="PF00703"/>
    </source>
</evidence>
<dbReference type="InterPro" id="IPR006102">
    <property type="entry name" value="Ig-like_GH2"/>
</dbReference>
<keyword evidence="10" id="KW-1185">Reference proteome</keyword>
<dbReference type="Pfam" id="PF00703">
    <property type="entry name" value="Glyco_hydro_2"/>
    <property type="match status" value="1"/>
</dbReference>
<comment type="caution">
    <text evidence="9">The sequence shown here is derived from an EMBL/GenBank/DDBJ whole genome shotgun (WGS) entry which is preliminary data.</text>
</comment>
<proteinExistence type="inferred from homology"/>
<dbReference type="InterPro" id="IPR023232">
    <property type="entry name" value="Glyco_hydro_2_AS"/>
</dbReference>
<dbReference type="EMBL" id="JAZGLY010000007">
    <property type="protein sequence ID" value="MEE6187943.1"/>
    <property type="molecule type" value="Genomic_DNA"/>
</dbReference>
<dbReference type="Pfam" id="PF02837">
    <property type="entry name" value="Glyco_hydro_2_N"/>
    <property type="match status" value="1"/>
</dbReference>
<dbReference type="PANTHER" id="PTHR42732">
    <property type="entry name" value="BETA-GALACTOSIDASE"/>
    <property type="match status" value="1"/>
</dbReference>
<keyword evidence="3" id="KW-0326">Glycosidase</keyword>
<dbReference type="Pfam" id="PF02836">
    <property type="entry name" value="Glyco_hydro_2_C"/>
    <property type="match status" value="1"/>
</dbReference>
<keyword evidence="2 9" id="KW-0378">Hydrolase</keyword>
<dbReference type="InterPro" id="IPR006104">
    <property type="entry name" value="Glyco_hydro_2_N"/>
</dbReference>
<feature type="domain" description="DUF4982" evidence="7">
    <location>
        <begin position="621"/>
        <end position="680"/>
    </location>
</feature>
<dbReference type="Pfam" id="PF18565">
    <property type="entry name" value="Glyco_hydro2_C5"/>
    <property type="match status" value="1"/>
</dbReference>
<evidence type="ECO:0000313" key="9">
    <source>
        <dbReference type="EMBL" id="MEE6187943.1"/>
    </source>
</evidence>
<evidence type="ECO:0000313" key="10">
    <source>
        <dbReference type="Proteomes" id="UP001357452"/>
    </source>
</evidence>
<evidence type="ECO:0000259" key="8">
    <source>
        <dbReference type="Pfam" id="PF18565"/>
    </source>
</evidence>